<evidence type="ECO:0000313" key="9">
    <source>
        <dbReference type="Proteomes" id="UP000297447"/>
    </source>
</evidence>
<keyword evidence="9" id="KW-1185">Reference proteome</keyword>
<dbReference type="PANTHER" id="PTHR43229:SF2">
    <property type="entry name" value="NODULATION PROTEIN J"/>
    <property type="match status" value="1"/>
</dbReference>
<dbReference type="RefSeq" id="WP_134517650.1">
    <property type="nucleotide sequence ID" value="NZ_SOHE01000005.1"/>
</dbReference>
<dbReference type="PROSITE" id="PS51012">
    <property type="entry name" value="ABC_TM2"/>
    <property type="match status" value="1"/>
</dbReference>
<accession>A0A4R9AAW7</accession>
<dbReference type="InterPro" id="IPR000412">
    <property type="entry name" value="ABC_2_transport"/>
</dbReference>
<comment type="caution">
    <text evidence="8">The sequence shown here is derived from an EMBL/GenBank/DDBJ whole genome shotgun (WGS) entry which is preliminary data.</text>
</comment>
<name>A0A4R9AAW7_9MICO</name>
<dbReference type="InterPro" id="IPR051784">
    <property type="entry name" value="Nod_factor_ABC_transporter"/>
</dbReference>
<keyword evidence="6" id="KW-1003">Cell membrane</keyword>
<keyword evidence="3 6" id="KW-1133">Transmembrane helix</keyword>
<evidence type="ECO:0000256" key="2">
    <source>
        <dbReference type="ARBA" id="ARBA00022692"/>
    </source>
</evidence>
<evidence type="ECO:0000256" key="4">
    <source>
        <dbReference type="ARBA" id="ARBA00023136"/>
    </source>
</evidence>
<gene>
    <name evidence="8" type="ORF">E3T55_00625</name>
</gene>
<evidence type="ECO:0000259" key="7">
    <source>
        <dbReference type="PROSITE" id="PS51012"/>
    </source>
</evidence>
<feature type="transmembrane region" description="Helical" evidence="6">
    <location>
        <begin position="98"/>
        <end position="117"/>
    </location>
</feature>
<keyword evidence="4 6" id="KW-0472">Membrane</keyword>
<feature type="transmembrane region" description="Helical" evidence="6">
    <location>
        <begin position="178"/>
        <end position="201"/>
    </location>
</feature>
<evidence type="ECO:0000256" key="5">
    <source>
        <dbReference type="ARBA" id="ARBA00023251"/>
    </source>
</evidence>
<dbReference type="InterPro" id="IPR013525">
    <property type="entry name" value="ABC2_TM"/>
</dbReference>
<feature type="transmembrane region" description="Helical" evidence="6">
    <location>
        <begin position="213"/>
        <end position="231"/>
    </location>
</feature>
<reference evidence="8 9" key="1">
    <citation type="submission" date="2019-03" db="EMBL/GenBank/DDBJ databases">
        <title>Genomics of glacier-inhabiting Cryobacterium strains.</title>
        <authorList>
            <person name="Liu Q."/>
            <person name="Xin Y.-H."/>
        </authorList>
    </citation>
    <scope>NUCLEOTIDE SEQUENCE [LARGE SCALE GENOMIC DNA]</scope>
    <source>
        <strain evidence="8 9">Hh14</strain>
    </source>
</reference>
<dbReference type="Pfam" id="PF01061">
    <property type="entry name" value="ABC2_membrane"/>
    <property type="match status" value="1"/>
</dbReference>
<keyword evidence="2 6" id="KW-0812">Transmembrane</keyword>
<dbReference type="GO" id="GO:0043190">
    <property type="term" value="C:ATP-binding cassette (ABC) transporter complex"/>
    <property type="evidence" value="ECO:0007669"/>
    <property type="project" value="InterPro"/>
</dbReference>
<comment type="similarity">
    <text evidence="6">Belongs to the ABC-2 integral membrane protein family.</text>
</comment>
<feature type="transmembrane region" description="Helical" evidence="6">
    <location>
        <begin position="266"/>
        <end position="284"/>
    </location>
</feature>
<feature type="transmembrane region" description="Helical" evidence="6">
    <location>
        <begin position="154"/>
        <end position="172"/>
    </location>
</feature>
<dbReference type="InterPro" id="IPR047817">
    <property type="entry name" value="ABC2_TM_bact-type"/>
</dbReference>
<dbReference type="GO" id="GO:0046677">
    <property type="term" value="P:response to antibiotic"/>
    <property type="evidence" value="ECO:0007669"/>
    <property type="project" value="UniProtKB-KW"/>
</dbReference>
<sequence length="294" mass="31859">MTRPNLAPTGWAASDGPPRAFGGRGAFGARGARGASGALYAGNARSVMARGWRATRSTNWLVVVSGFFEPIFYLLSMGLGLGALIGQVQTEDGQSVPYAAFIAPALLAVAAMNGAIYDSTWNVFFKMQFAKLYEGMLSTSLGPLDVALGEISLALLRGLLYATGFLLVMQALGLNLSWWALLALPAVLLIAFGFASVGMAVTSYMKTFQQMDWINFVLLPMFLFSATFYPLSVYPQGIAWLIQALPLWHGVELVRGLTTGMVDVGMLWHVLYYAVMIVVGLVFTTRRLRALFLD</sequence>
<keyword evidence="5" id="KW-0046">Antibiotic resistance</keyword>
<evidence type="ECO:0000256" key="6">
    <source>
        <dbReference type="RuleBase" id="RU361157"/>
    </source>
</evidence>
<dbReference type="Proteomes" id="UP000297447">
    <property type="component" value="Unassembled WGS sequence"/>
</dbReference>
<evidence type="ECO:0000256" key="1">
    <source>
        <dbReference type="ARBA" id="ARBA00004141"/>
    </source>
</evidence>
<dbReference type="OrthoDB" id="9778589at2"/>
<dbReference type="GO" id="GO:0140359">
    <property type="term" value="F:ABC-type transporter activity"/>
    <property type="evidence" value="ECO:0007669"/>
    <property type="project" value="InterPro"/>
</dbReference>
<proteinExistence type="inferred from homology"/>
<comment type="subcellular location">
    <subcellularLocation>
        <location evidence="6">Cell membrane</location>
        <topology evidence="6">Multi-pass membrane protein</topology>
    </subcellularLocation>
    <subcellularLocation>
        <location evidence="1">Membrane</location>
        <topology evidence="1">Multi-pass membrane protein</topology>
    </subcellularLocation>
</comment>
<dbReference type="PANTHER" id="PTHR43229">
    <property type="entry name" value="NODULATION PROTEIN J"/>
    <property type="match status" value="1"/>
</dbReference>
<dbReference type="PRINTS" id="PR00164">
    <property type="entry name" value="ABC2TRNSPORT"/>
</dbReference>
<organism evidence="8 9">
    <name type="scientific">Cryobacterium frigoriphilum</name>
    <dbReference type="NCBI Taxonomy" id="1259150"/>
    <lineage>
        <taxon>Bacteria</taxon>
        <taxon>Bacillati</taxon>
        <taxon>Actinomycetota</taxon>
        <taxon>Actinomycetes</taxon>
        <taxon>Micrococcales</taxon>
        <taxon>Microbacteriaceae</taxon>
        <taxon>Cryobacterium</taxon>
    </lineage>
</organism>
<dbReference type="AlphaFoldDB" id="A0A4R9AAW7"/>
<evidence type="ECO:0000313" key="8">
    <source>
        <dbReference type="EMBL" id="TFD55722.1"/>
    </source>
</evidence>
<feature type="transmembrane region" description="Helical" evidence="6">
    <location>
        <begin position="60"/>
        <end position="86"/>
    </location>
</feature>
<protein>
    <recommendedName>
        <fullName evidence="6">Transport permease protein</fullName>
    </recommendedName>
</protein>
<feature type="domain" description="ABC transmembrane type-2" evidence="7">
    <location>
        <begin position="61"/>
        <end position="291"/>
    </location>
</feature>
<dbReference type="EMBL" id="SOHE01000005">
    <property type="protein sequence ID" value="TFD55722.1"/>
    <property type="molecule type" value="Genomic_DNA"/>
</dbReference>
<keyword evidence="6" id="KW-0813">Transport</keyword>
<evidence type="ECO:0000256" key="3">
    <source>
        <dbReference type="ARBA" id="ARBA00022989"/>
    </source>
</evidence>